<keyword evidence="1" id="KW-1133">Transmembrane helix</keyword>
<keyword evidence="1" id="KW-0472">Membrane</keyword>
<dbReference type="RefSeq" id="XP_067713473.1">
    <property type="nucleotide sequence ID" value="XM_067857372.1"/>
</dbReference>
<organism evidence="2 3">
    <name type="scientific">Babesia caballi</name>
    <dbReference type="NCBI Taxonomy" id="5871"/>
    <lineage>
        <taxon>Eukaryota</taxon>
        <taxon>Sar</taxon>
        <taxon>Alveolata</taxon>
        <taxon>Apicomplexa</taxon>
        <taxon>Aconoidasida</taxon>
        <taxon>Piroplasmida</taxon>
        <taxon>Babesiidae</taxon>
        <taxon>Babesia</taxon>
    </lineage>
</organism>
<dbReference type="AlphaFoldDB" id="A0AAV4LMK9"/>
<keyword evidence="3" id="KW-1185">Reference proteome</keyword>
<evidence type="ECO:0000256" key="1">
    <source>
        <dbReference type="SAM" id="Phobius"/>
    </source>
</evidence>
<keyword evidence="1" id="KW-0812">Transmembrane</keyword>
<dbReference type="GeneID" id="94192885"/>
<evidence type="ECO:0000313" key="3">
    <source>
        <dbReference type="Proteomes" id="UP001497744"/>
    </source>
</evidence>
<dbReference type="Proteomes" id="UP001497744">
    <property type="component" value="Unassembled WGS sequence"/>
</dbReference>
<gene>
    <name evidence="2" type="ORF">BcabD6B2_08370</name>
</gene>
<sequence length="340" mass="37296">MSDGKKPLTDPPKDVKEAIEWLALVGEYGKDGFGGQSWDDRGKPEKLETALKKFPGFDKTAYYKPKFLGDSLSYYIYRYAQGLGSGFLGYNGNAIVATNGTYTSAYSGASWSDNSAFEYAKIFLFLVCLAFYFITFLYWMCKDNGRWENGTFTVSNAPGKFFEAMGYDTWDHLRSTFATNAASALQNILNAFPELQEAYKESSASSYEDFLQQLDRVGPSKRPEYPLANCKVCSYEYLQSRHSGADVTAAIDKIRAELVRLSKNRNISYSSNFSALQQKVQNLLGTIKSFDPNAVPSPVAPVAPLAGTLTTLAAAGGAGAAYGLNLGGFQSILKALFGFK</sequence>
<proteinExistence type="predicted"/>
<reference evidence="2 3" key="1">
    <citation type="submission" date="2021-06" db="EMBL/GenBank/DDBJ databases">
        <title>Genome sequence of Babesia caballi.</title>
        <authorList>
            <person name="Yamagishi J."/>
            <person name="Kidaka T."/>
            <person name="Ochi A."/>
        </authorList>
    </citation>
    <scope>NUCLEOTIDE SEQUENCE [LARGE SCALE GENOMIC DNA]</scope>
    <source>
        <strain evidence="2">USDA-D6B2</strain>
    </source>
</reference>
<dbReference type="EMBL" id="BPLF01000001">
    <property type="protein sequence ID" value="GIX61402.1"/>
    <property type="molecule type" value="Genomic_DNA"/>
</dbReference>
<comment type="caution">
    <text evidence="2">The sequence shown here is derived from an EMBL/GenBank/DDBJ whole genome shotgun (WGS) entry which is preliminary data.</text>
</comment>
<feature type="transmembrane region" description="Helical" evidence="1">
    <location>
        <begin position="122"/>
        <end position="140"/>
    </location>
</feature>
<protein>
    <submittedName>
        <fullName evidence="2">Variant erythrocyte surface antigen-1 family protein</fullName>
    </submittedName>
</protein>
<accession>A0AAV4LMK9</accession>
<evidence type="ECO:0000313" key="2">
    <source>
        <dbReference type="EMBL" id="GIX61402.1"/>
    </source>
</evidence>
<name>A0AAV4LMK9_BABCB</name>